<dbReference type="InterPro" id="IPR052025">
    <property type="entry name" value="Xyloglucanase_GH74"/>
</dbReference>
<dbReference type="PANTHER" id="PTHR43739:SF5">
    <property type="entry name" value="EXO-ALPHA-SIALIDASE"/>
    <property type="match status" value="1"/>
</dbReference>
<evidence type="ECO:0000313" key="2">
    <source>
        <dbReference type="Proteomes" id="UP001200741"/>
    </source>
</evidence>
<dbReference type="GO" id="GO:0016787">
    <property type="term" value="F:hydrolase activity"/>
    <property type="evidence" value="ECO:0007669"/>
    <property type="project" value="UniProtKB-KW"/>
</dbReference>
<protein>
    <submittedName>
        <fullName evidence="1">Glycosyl hydrolase</fullName>
    </submittedName>
</protein>
<organism evidence="1 2">
    <name type="scientific">Pelomonas cellulosilytica</name>
    <dbReference type="NCBI Taxonomy" id="2906762"/>
    <lineage>
        <taxon>Bacteria</taxon>
        <taxon>Pseudomonadati</taxon>
        <taxon>Pseudomonadota</taxon>
        <taxon>Betaproteobacteria</taxon>
        <taxon>Burkholderiales</taxon>
        <taxon>Sphaerotilaceae</taxon>
        <taxon>Roseateles</taxon>
    </lineage>
</organism>
<dbReference type="InterPro" id="IPR015943">
    <property type="entry name" value="WD40/YVTN_repeat-like_dom_sf"/>
</dbReference>
<keyword evidence="1" id="KW-0378">Hydrolase</keyword>
<reference evidence="1 2" key="1">
    <citation type="submission" date="2021-12" db="EMBL/GenBank/DDBJ databases">
        <title>Genome seq of P8.</title>
        <authorList>
            <person name="Seo T."/>
        </authorList>
    </citation>
    <scope>NUCLEOTIDE SEQUENCE [LARGE SCALE GENOMIC DNA]</scope>
    <source>
        <strain evidence="1 2">P8</strain>
    </source>
</reference>
<keyword evidence="2" id="KW-1185">Reference proteome</keyword>
<dbReference type="CDD" id="cd15482">
    <property type="entry name" value="Sialidase_non-viral"/>
    <property type="match status" value="1"/>
</dbReference>
<comment type="caution">
    <text evidence="1">The sequence shown here is derived from an EMBL/GenBank/DDBJ whole genome shotgun (WGS) entry which is preliminary data.</text>
</comment>
<dbReference type="Proteomes" id="UP001200741">
    <property type="component" value="Unassembled WGS sequence"/>
</dbReference>
<evidence type="ECO:0000313" key="1">
    <source>
        <dbReference type="EMBL" id="MCE4555000.1"/>
    </source>
</evidence>
<dbReference type="RefSeq" id="WP_233372022.1">
    <property type="nucleotide sequence ID" value="NZ_JAJTWU010000004.1"/>
</dbReference>
<proteinExistence type="predicted"/>
<dbReference type="PANTHER" id="PTHR43739">
    <property type="entry name" value="XYLOGLUCANASE (EUROFUNG)"/>
    <property type="match status" value="1"/>
</dbReference>
<gene>
    <name evidence="1" type="ORF">LXT13_11245</name>
</gene>
<name>A0ABS8Y006_9BURK</name>
<accession>A0ABS8Y006</accession>
<dbReference type="Gene3D" id="2.130.10.10">
    <property type="entry name" value="YVTN repeat-like/Quinoprotein amine dehydrogenase"/>
    <property type="match status" value="3"/>
</dbReference>
<sequence length="345" mass="37916">MDYTIMVATAGQGILRSNDAGATWHRLGLKEAIEFDGVVRALVVDPVQPERVYAGADCGLCISDDGGAHWRRAEGAITGMTVWSIAIDPSQPEVLYAGTGAPSRAALFKSVDAGETWQRLPPEFPEFCQGVNRPRLLTICVNPEDSQDVWFGVEEGGCWRSRDGGHHFVRLDDPRQAIRSSDIHAISILPASADAPRTFIVLTVNAVHISQDDGQTWDWQLSKQRFDGLYYTRTVLPLPDAGSSLLMAIGDGTPGTKTRMYRSSDRGYHWTETQLEAAPNSTFWALGCHTADPSLVYAGTKYGDLYRSRDGGLSWQKEWRSFPEITAVAWTPVKAPLVAHAQSTH</sequence>
<dbReference type="EMBL" id="JAJTWU010000004">
    <property type="protein sequence ID" value="MCE4555000.1"/>
    <property type="molecule type" value="Genomic_DNA"/>
</dbReference>
<dbReference type="SUPFAM" id="SSF110296">
    <property type="entry name" value="Oligoxyloglucan reducing end-specific cellobiohydrolase"/>
    <property type="match status" value="1"/>
</dbReference>